<organism evidence="2 3">
    <name type="scientific">Mycolicibacterium holsaticum</name>
    <dbReference type="NCBI Taxonomy" id="152142"/>
    <lineage>
        <taxon>Bacteria</taxon>
        <taxon>Bacillati</taxon>
        <taxon>Actinomycetota</taxon>
        <taxon>Actinomycetes</taxon>
        <taxon>Mycobacteriales</taxon>
        <taxon>Mycobacteriaceae</taxon>
        <taxon>Mycolicibacterium</taxon>
    </lineage>
</organism>
<gene>
    <name evidence="2" type="ORF">BHQ17_13280</name>
</gene>
<protein>
    <submittedName>
        <fullName evidence="2">DitF protein</fullName>
    </submittedName>
</protein>
<dbReference type="Pfam" id="PF22691">
    <property type="entry name" value="Thiolase_C_1"/>
    <property type="match status" value="1"/>
</dbReference>
<keyword evidence="3" id="KW-1185">Reference proteome</keyword>
<reference evidence="3" key="1">
    <citation type="submission" date="2016-09" db="EMBL/GenBank/DDBJ databases">
        <authorList>
            <person name="Greninger A.L."/>
            <person name="Jerome K.R."/>
            <person name="Mcnair B."/>
            <person name="Wallis C."/>
            <person name="Fang F."/>
        </authorList>
    </citation>
    <scope>NUCLEOTIDE SEQUENCE [LARGE SCALE GENOMIC DNA]</scope>
    <source>
        <strain evidence="3">M7</strain>
    </source>
</reference>
<evidence type="ECO:0000259" key="1">
    <source>
        <dbReference type="Pfam" id="PF22691"/>
    </source>
</evidence>
<dbReference type="PANTHER" id="PTHR42870">
    <property type="entry name" value="ACETYL-COA C-ACETYLTRANSFERASE"/>
    <property type="match status" value="1"/>
</dbReference>
<dbReference type="RefSeq" id="WP_069405662.1">
    <property type="nucleotide sequence ID" value="NZ_MIGZ01000068.1"/>
</dbReference>
<name>A0A1E3RVL4_9MYCO</name>
<sequence>MTGRPERQAVIRGFGSSQVGRRLPASEMALTVDACLAALADAGVDRSEIDGLATFPGGGFDTPGLAGPGADDVHAALGLRTNWKYGGPEGGQLGGFFSACLAVATGLARHVLVYRTVGESSAQGAAGRAATLSAGAATAVAGFRRWLAPFDAHSPANWIALFAQRHMHEFGTTREHLGTIAVNNRRNAGRNPDAVYRDPLTFDDYFAARMITTPFGLYDCDVPCDGSVAFVVSHVDTAGDGPHPAIGIEAFGWAMRHRPLWDQWDDMTEMAAWDAAAHLWERSDLTPADVDQVQLYDGFSFLPLVWLEALGFCGKGESGPFLDAGAQIALDGPLPLNSGGGQLSAGRLHGSGLLYEACVQLAGRGGDRQAGRPNTVAVGVGGGPTAGAVLLVRR</sequence>
<dbReference type="CDD" id="cd00829">
    <property type="entry name" value="SCP-x_thiolase"/>
    <property type="match status" value="1"/>
</dbReference>
<dbReference type="SUPFAM" id="SSF53901">
    <property type="entry name" value="Thiolase-like"/>
    <property type="match status" value="2"/>
</dbReference>
<accession>A0A1E3RVL4</accession>
<dbReference type="AlphaFoldDB" id="A0A1E3RVL4"/>
<dbReference type="PANTHER" id="PTHR42870:SF1">
    <property type="entry name" value="NON-SPECIFIC LIPID-TRANSFER PROTEIN-LIKE 2"/>
    <property type="match status" value="1"/>
</dbReference>
<dbReference type="Gene3D" id="3.40.47.10">
    <property type="match status" value="1"/>
</dbReference>
<feature type="domain" description="Thiolase C-terminal" evidence="1">
    <location>
        <begin position="262"/>
        <end position="386"/>
    </location>
</feature>
<evidence type="ECO:0000313" key="2">
    <source>
        <dbReference type="EMBL" id="ODQ93462.1"/>
    </source>
</evidence>
<dbReference type="InterPro" id="IPR016039">
    <property type="entry name" value="Thiolase-like"/>
</dbReference>
<dbReference type="Proteomes" id="UP000094243">
    <property type="component" value="Unassembled WGS sequence"/>
</dbReference>
<proteinExistence type="predicted"/>
<dbReference type="EMBL" id="MIGZ01000068">
    <property type="protein sequence ID" value="ODQ93462.1"/>
    <property type="molecule type" value="Genomic_DNA"/>
</dbReference>
<dbReference type="InterPro" id="IPR055140">
    <property type="entry name" value="Thiolase_C_2"/>
</dbReference>
<dbReference type="GO" id="GO:0016747">
    <property type="term" value="F:acyltransferase activity, transferring groups other than amino-acyl groups"/>
    <property type="evidence" value="ECO:0007669"/>
    <property type="project" value="InterPro"/>
</dbReference>
<dbReference type="OrthoDB" id="9785768at2"/>
<evidence type="ECO:0000313" key="3">
    <source>
        <dbReference type="Proteomes" id="UP000094243"/>
    </source>
</evidence>
<comment type="caution">
    <text evidence="2">The sequence shown here is derived from an EMBL/GenBank/DDBJ whole genome shotgun (WGS) entry which is preliminary data.</text>
</comment>